<proteinExistence type="predicted"/>
<organism evidence="3 4">
    <name type="scientific">Plasmodium falciparum Vietnam Oak-Knoll</name>
    <name type="common">FVO</name>
    <dbReference type="NCBI Taxonomy" id="1036723"/>
    <lineage>
        <taxon>Eukaryota</taxon>
        <taxon>Sar</taxon>
        <taxon>Alveolata</taxon>
        <taxon>Apicomplexa</taxon>
        <taxon>Aconoidasida</taxon>
        <taxon>Haemosporida</taxon>
        <taxon>Plasmodiidae</taxon>
        <taxon>Plasmodium</taxon>
        <taxon>Plasmodium (Laverania)</taxon>
    </lineage>
</organism>
<dbReference type="AlphaFoldDB" id="A0A024UXD1"/>
<dbReference type="EMBL" id="KI925184">
    <property type="protein sequence ID" value="ETW15221.1"/>
    <property type="molecule type" value="Genomic_DNA"/>
</dbReference>
<keyword evidence="2" id="KW-0812">Transmembrane</keyword>
<feature type="transmembrane region" description="Helical" evidence="2">
    <location>
        <begin position="143"/>
        <end position="164"/>
    </location>
</feature>
<dbReference type="Proteomes" id="UP000030690">
    <property type="component" value="Unassembled WGS sequence"/>
</dbReference>
<feature type="coiled-coil region" evidence="1">
    <location>
        <begin position="19"/>
        <end position="58"/>
    </location>
</feature>
<name>A0A024UXD1_PLAFA</name>
<gene>
    <name evidence="3" type="ORF">PFFVO_05515</name>
</gene>
<keyword evidence="1" id="KW-0175">Coiled coil</keyword>
<evidence type="ECO:0000256" key="1">
    <source>
        <dbReference type="SAM" id="Coils"/>
    </source>
</evidence>
<evidence type="ECO:0000313" key="3">
    <source>
        <dbReference type="EMBL" id="ETW15221.1"/>
    </source>
</evidence>
<reference evidence="3 4" key="2">
    <citation type="submission" date="2013-02" db="EMBL/GenBank/DDBJ databases">
        <title>The Genome Sequence of Plasmodium falciparum Vietnam Oak-Knoll (FVO).</title>
        <authorList>
            <consortium name="The Broad Institute Genome Sequencing Platform"/>
            <consortium name="The Broad Institute Genome Sequencing Center for Infectious Disease"/>
            <person name="Neafsey D."/>
            <person name="Cheeseman I."/>
            <person name="Volkman S."/>
            <person name="Adams J."/>
            <person name="Walker B."/>
            <person name="Young S.K."/>
            <person name="Zeng Q."/>
            <person name="Gargeya S."/>
            <person name="Fitzgerald M."/>
            <person name="Haas B."/>
            <person name="Abouelleil A."/>
            <person name="Alvarado L."/>
            <person name="Arachchi H.M."/>
            <person name="Berlin A.M."/>
            <person name="Chapman S.B."/>
            <person name="Dewar J."/>
            <person name="Goldberg J."/>
            <person name="Griggs A."/>
            <person name="Gujja S."/>
            <person name="Hansen M."/>
            <person name="Howarth C."/>
            <person name="Imamovic A."/>
            <person name="Larimer J."/>
            <person name="McCowan C."/>
            <person name="Murphy C."/>
            <person name="Neiman D."/>
            <person name="Pearson M."/>
            <person name="Priest M."/>
            <person name="Roberts A."/>
            <person name="Saif S."/>
            <person name="Shea T."/>
            <person name="Sisk P."/>
            <person name="Sykes S."/>
            <person name="Wortman J."/>
            <person name="Nusbaum C."/>
            <person name="Birren B."/>
        </authorList>
    </citation>
    <scope>NUCLEOTIDE SEQUENCE [LARGE SCALE GENOMIC DNA]</scope>
    <source>
        <strain evidence="4">Vietnam Oak-Knoll (FVO)</strain>
    </source>
</reference>
<accession>A0A024UXD1</accession>
<evidence type="ECO:0000313" key="4">
    <source>
        <dbReference type="Proteomes" id="UP000030690"/>
    </source>
</evidence>
<keyword evidence="2" id="KW-1133">Transmembrane helix</keyword>
<evidence type="ECO:0000256" key="2">
    <source>
        <dbReference type="SAM" id="Phobius"/>
    </source>
</evidence>
<dbReference type="SMR" id="A0A024UXD1"/>
<protein>
    <submittedName>
        <fullName evidence="3">Uncharacterized protein</fullName>
    </submittedName>
</protein>
<dbReference type="OrthoDB" id="377533at2759"/>
<reference evidence="3 4" key="1">
    <citation type="submission" date="2013-02" db="EMBL/GenBank/DDBJ databases">
        <title>The Genome Annotation of Plasmodium falciparum Vietnam Oak-Knoll (FVO).</title>
        <authorList>
            <consortium name="The Broad Institute Genome Sequencing Platform"/>
            <consortium name="The Broad Institute Genome Sequencing Center for Infectious Disease"/>
            <person name="Neafsey D."/>
            <person name="Hoffman S."/>
            <person name="Volkman S."/>
            <person name="Rosenthal P."/>
            <person name="Walker B."/>
            <person name="Young S.K."/>
            <person name="Zeng Q."/>
            <person name="Gargeya S."/>
            <person name="Fitzgerald M."/>
            <person name="Haas B."/>
            <person name="Abouelleil A."/>
            <person name="Allen A.W."/>
            <person name="Alvarado L."/>
            <person name="Arachchi H.M."/>
            <person name="Berlin A.M."/>
            <person name="Chapman S.B."/>
            <person name="Gainer-Dewar J."/>
            <person name="Goldberg J."/>
            <person name="Griggs A."/>
            <person name="Gujja S."/>
            <person name="Hansen M."/>
            <person name="Howarth C."/>
            <person name="Imamovic A."/>
            <person name="Ireland A."/>
            <person name="Larimer J."/>
            <person name="McCowan C."/>
            <person name="Murphy C."/>
            <person name="Pearson M."/>
            <person name="Poon T.W."/>
            <person name="Priest M."/>
            <person name="Roberts A."/>
            <person name="Saif S."/>
            <person name="Shea T."/>
            <person name="Sisk P."/>
            <person name="Sykes S."/>
            <person name="Wortman J."/>
            <person name="Nusbaum C."/>
            <person name="Birren B."/>
        </authorList>
    </citation>
    <scope>NUCLEOTIDE SEQUENCE [LARGE SCALE GENOMIC DNA]</scope>
    <source>
        <strain evidence="4">Vietnam Oak-Knoll (FVO)</strain>
    </source>
</reference>
<keyword evidence="2" id="KW-0472">Membrane</keyword>
<sequence>MSDDIMNGDTLSEYRKIHKKNYEERIIKENELIEKQKTEELLNEKKKNEEIYRQLQIDKDREYSKQCYYEINNFQNIHERTYNDSDIRENYTQRLINPSAYSYIDNNMTQNLLDGDMGYTFSQRIRRFFLNNNIRQCFVCTTVQLICNVVLIILLIAFIIIFGLS</sequence>